<dbReference type="FunFam" id="3.40.50.1860:FF:000002">
    <property type="entry name" value="Glutamate racemase"/>
    <property type="match status" value="1"/>
</dbReference>
<evidence type="ECO:0000256" key="7">
    <source>
        <dbReference type="ARBA" id="ARBA00070053"/>
    </source>
</evidence>
<evidence type="ECO:0000256" key="5">
    <source>
        <dbReference type="ARBA" id="ARBA00023235"/>
    </source>
</evidence>
<gene>
    <name evidence="8" type="primary">murI</name>
    <name evidence="9" type="ORF">DS831_00120</name>
</gene>
<dbReference type="PROSITE" id="PS00923">
    <property type="entry name" value="ASP_GLU_RACEMASE_1"/>
    <property type="match status" value="1"/>
</dbReference>
<evidence type="ECO:0000313" key="9">
    <source>
        <dbReference type="EMBL" id="RHW51780.1"/>
    </source>
</evidence>
<dbReference type="Proteomes" id="UP000284109">
    <property type="component" value="Unassembled WGS sequence"/>
</dbReference>
<dbReference type="GO" id="GO:0008881">
    <property type="term" value="F:glutamate racemase activity"/>
    <property type="evidence" value="ECO:0007669"/>
    <property type="project" value="UniProtKB-UniRule"/>
</dbReference>
<accession>A0A3R6VKW7</accession>
<feature type="binding site" evidence="8">
    <location>
        <begin position="42"/>
        <end position="43"/>
    </location>
    <ligand>
        <name>substrate</name>
    </ligand>
</feature>
<dbReference type="EC" id="5.1.1.3" evidence="2 8"/>
<dbReference type="InterPro" id="IPR015942">
    <property type="entry name" value="Asp/Glu/hydantoin_racemase"/>
</dbReference>
<dbReference type="OrthoDB" id="9801055at2"/>
<evidence type="ECO:0000256" key="1">
    <source>
        <dbReference type="ARBA" id="ARBA00001602"/>
    </source>
</evidence>
<feature type="active site" description="Proton donor/acceptor" evidence="8">
    <location>
        <position position="184"/>
    </location>
</feature>
<dbReference type="PANTHER" id="PTHR21198">
    <property type="entry name" value="GLUTAMATE RACEMASE"/>
    <property type="match status" value="1"/>
</dbReference>
<dbReference type="InterPro" id="IPR018187">
    <property type="entry name" value="Asp/Glu_racemase_AS_1"/>
</dbReference>
<dbReference type="Pfam" id="PF01177">
    <property type="entry name" value="Asp_Glu_race"/>
    <property type="match status" value="1"/>
</dbReference>
<keyword evidence="6 8" id="KW-0961">Cell wall biogenesis/degradation</keyword>
<evidence type="ECO:0000313" key="10">
    <source>
        <dbReference type="Proteomes" id="UP000284109"/>
    </source>
</evidence>
<feature type="binding site" evidence="8">
    <location>
        <begin position="10"/>
        <end position="11"/>
    </location>
    <ligand>
        <name>substrate</name>
    </ligand>
</feature>
<dbReference type="InterPro" id="IPR001920">
    <property type="entry name" value="Asp/Glu_race"/>
</dbReference>
<organism evidence="9 10">
    <name type="scientific">Bombilactobacillus bombi</name>
    <dbReference type="NCBI Taxonomy" id="1303590"/>
    <lineage>
        <taxon>Bacteria</taxon>
        <taxon>Bacillati</taxon>
        <taxon>Bacillota</taxon>
        <taxon>Bacilli</taxon>
        <taxon>Lactobacillales</taxon>
        <taxon>Lactobacillaceae</taxon>
        <taxon>Bombilactobacillus</taxon>
    </lineage>
</organism>
<evidence type="ECO:0000256" key="3">
    <source>
        <dbReference type="ARBA" id="ARBA00022960"/>
    </source>
</evidence>
<comment type="pathway">
    <text evidence="8">Cell wall biogenesis; peptidoglycan biosynthesis.</text>
</comment>
<feature type="binding site" evidence="8">
    <location>
        <begin position="74"/>
        <end position="75"/>
    </location>
    <ligand>
        <name>substrate</name>
    </ligand>
</feature>
<keyword evidence="4 8" id="KW-0573">Peptidoglycan synthesis</keyword>
<dbReference type="NCBIfam" id="TIGR00067">
    <property type="entry name" value="glut_race"/>
    <property type="match status" value="1"/>
</dbReference>
<dbReference type="UniPathway" id="UPA00219"/>
<proteinExistence type="inferred from homology"/>
<dbReference type="NCBIfam" id="NF002035">
    <property type="entry name" value="PRK00865.1-3"/>
    <property type="match status" value="1"/>
</dbReference>
<feature type="active site" description="Proton donor/acceptor" evidence="8">
    <location>
        <position position="73"/>
    </location>
</feature>
<dbReference type="InterPro" id="IPR033134">
    <property type="entry name" value="Asp/Glu_racemase_AS_2"/>
</dbReference>
<dbReference type="EMBL" id="QOCR01000001">
    <property type="protein sequence ID" value="RHW51780.1"/>
    <property type="molecule type" value="Genomic_DNA"/>
</dbReference>
<dbReference type="SUPFAM" id="SSF53681">
    <property type="entry name" value="Aspartate/glutamate racemase"/>
    <property type="match status" value="2"/>
</dbReference>
<dbReference type="GO" id="GO:0071555">
    <property type="term" value="P:cell wall organization"/>
    <property type="evidence" value="ECO:0007669"/>
    <property type="project" value="UniProtKB-KW"/>
</dbReference>
<comment type="caution">
    <text evidence="9">The sequence shown here is derived from an EMBL/GenBank/DDBJ whole genome shotgun (WGS) entry which is preliminary data.</text>
</comment>
<keyword evidence="10" id="KW-1185">Reference proteome</keyword>
<dbReference type="InterPro" id="IPR004391">
    <property type="entry name" value="Glu_race"/>
</dbReference>
<dbReference type="GO" id="GO:0008360">
    <property type="term" value="P:regulation of cell shape"/>
    <property type="evidence" value="ECO:0007669"/>
    <property type="project" value="UniProtKB-KW"/>
</dbReference>
<dbReference type="Gene3D" id="3.40.50.1860">
    <property type="match status" value="2"/>
</dbReference>
<evidence type="ECO:0000256" key="4">
    <source>
        <dbReference type="ARBA" id="ARBA00022984"/>
    </source>
</evidence>
<feature type="binding site" evidence="8">
    <location>
        <begin position="185"/>
        <end position="186"/>
    </location>
    <ligand>
        <name>substrate</name>
    </ligand>
</feature>
<comment type="similarity">
    <text evidence="8">Belongs to the aspartate/glutamate racemases family.</text>
</comment>
<dbReference type="HAMAP" id="MF_00258">
    <property type="entry name" value="Glu_racemase"/>
    <property type="match status" value="1"/>
</dbReference>
<name>A0A3R6VKW7_9LACO</name>
<dbReference type="PANTHER" id="PTHR21198:SF2">
    <property type="entry name" value="GLUTAMATE RACEMASE"/>
    <property type="match status" value="1"/>
</dbReference>
<dbReference type="AlphaFoldDB" id="A0A3R6VKW7"/>
<keyword evidence="3 8" id="KW-0133">Cell shape</keyword>
<keyword evidence="5 8" id="KW-0413">Isomerase</keyword>
<evidence type="ECO:0000256" key="6">
    <source>
        <dbReference type="ARBA" id="ARBA00023316"/>
    </source>
</evidence>
<evidence type="ECO:0000256" key="8">
    <source>
        <dbReference type="HAMAP-Rule" id="MF_00258"/>
    </source>
</evidence>
<dbReference type="GO" id="GO:0042802">
    <property type="term" value="F:identical protein binding"/>
    <property type="evidence" value="ECO:0007669"/>
    <property type="project" value="UniProtKB-ARBA"/>
</dbReference>
<sequence>MNNRPIGLLDSGVGGLTVVKQILRQLPHESTIFIGDQARLPYGTKTPPEIINFARQLVRFLISKNAKMIVIACNTATAAALPTLKREFNLPIIGVIASGSQAAVQQTKNQRVAVIATPATIKSHAYSDAIQQLQANIQVKGLATPEFVTIVENNQYRAQATQQIVQQTLSPLNEFAMDTLVMGCTHFPLLQPLIQQAVGPNVQLIDAGSATVQAINTQLQQLKLTASDKQIPQHQFYTTGKTEQFVKIANDWLQPAVITAQHVEVTALEEN</sequence>
<evidence type="ECO:0000256" key="2">
    <source>
        <dbReference type="ARBA" id="ARBA00013090"/>
    </source>
</evidence>
<dbReference type="GO" id="GO:0009252">
    <property type="term" value="P:peptidoglycan biosynthetic process"/>
    <property type="evidence" value="ECO:0007669"/>
    <property type="project" value="UniProtKB-UniRule"/>
</dbReference>
<dbReference type="PROSITE" id="PS00924">
    <property type="entry name" value="ASP_GLU_RACEMASE_2"/>
    <property type="match status" value="1"/>
</dbReference>
<dbReference type="RefSeq" id="WP_118899254.1">
    <property type="nucleotide sequence ID" value="NZ_QOCR01000001.1"/>
</dbReference>
<comment type="function">
    <text evidence="8">Provides the (R)-glutamate required for cell wall biosynthesis.</text>
</comment>
<comment type="catalytic activity">
    <reaction evidence="1 8">
        <text>L-glutamate = D-glutamate</text>
        <dbReference type="Rhea" id="RHEA:12813"/>
        <dbReference type="ChEBI" id="CHEBI:29985"/>
        <dbReference type="ChEBI" id="CHEBI:29986"/>
        <dbReference type="EC" id="5.1.1.3"/>
    </reaction>
</comment>
<protein>
    <recommendedName>
        <fullName evidence="7 8">Glutamate racemase</fullName>
        <ecNumber evidence="2 8">5.1.1.3</ecNumber>
    </recommendedName>
</protein>
<reference evidence="9 10" key="1">
    <citation type="submission" date="2018-07" db="EMBL/GenBank/DDBJ databases">
        <title>Genome sequences of six Lactobacillus spp. isolated from bumble bee guts.</title>
        <authorList>
            <person name="Motta E.V.S."/>
            <person name="Moran N.A."/>
        </authorList>
    </citation>
    <scope>NUCLEOTIDE SEQUENCE [LARGE SCALE GENOMIC DNA]</scope>
    <source>
        <strain evidence="9 10">BI-1.1</strain>
    </source>
</reference>